<accession>A0AAV4A338</accession>
<dbReference type="AlphaFoldDB" id="A0AAV4A338"/>
<protein>
    <submittedName>
        <fullName evidence="1">Uncharacterized protein</fullName>
    </submittedName>
</protein>
<dbReference type="Proteomes" id="UP000735302">
    <property type="component" value="Unassembled WGS sequence"/>
</dbReference>
<dbReference type="EMBL" id="BLXT01003184">
    <property type="protein sequence ID" value="GFO01044.1"/>
    <property type="molecule type" value="Genomic_DNA"/>
</dbReference>
<proteinExistence type="predicted"/>
<evidence type="ECO:0000313" key="1">
    <source>
        <dbReference type="EMBL" id="GFO01044.1"/>
    </source>
</evidence>
<sequence length="109" mass="12105">MGVTASASSQSSHTITCSMFPWDDRGDGRPTDTKLLNTLAPVLVAHRLLTHAHRHCNICYFYAGCLTKESPIAENLISVRAYTDQCVGGEIDDFQLTRSLMMAKIEMNR</sequence>
<keyword evidence="2" id="KW-1185">Reference proteome</keyword>
<comment type="caution">
    <text evidence="1">The sequence shown here is derived from an EMBL/GenBank/DDBJ whole genome shotgun (WGS) entry which is preliminary data.</text>
</comment>
<evidence type="ECO:0000313" key="2">
    <source>
        <dbReference type="Proteomes" id="UP000735302"/>
    </source>
</evidence>
<organism evidence="1 2">
    <name type="scientific">Plakobranchus ocellatus</name>
    <dbReference type="NCBI Taxonomy" id="259542"/>
    <lineage>
        <taxon>Eukaryota</taxon>
        <taxon>Metazoa</taxon>
        <taxon>Spiralia</taxon>
        <taxon>Lophotrochozoa</taxon>
        <taxon>Mollusca</taxon>
        <taxon>Gastropoda</taxon>
        <taxon>Heterobranchia</taxon>
        <taxon>Euthyneura</taxon>
        <taxon>Panpulmonata</taxon>
        <taxon>Sacoglossa</taxon>
        <taxon>Placobranchoidea</taxon>
        <taxon>Plakobranchidae</taxon>
        <taxon>Plakobranchus</taxon>
    </lineage>
</organism>
<name>A0AAV4A338_9GAST</name>
<gene>
    <name evidence="1" type="ORF">PoB_002754900</name>
</gene>
<reference evidence="1 2" key="1">
    <citation type="journal article" date="2021" name="Elife">
        <title>Chloroplast acquisition without the gene transfer in kleptoplastic sea slugs, Plakobranchus ocellatus.</title>
        <authorList>
            <person name="Maeda T."/>
            <person name="Takahashi S."/>
            <person name="Yoshida T."/>
            <person name="Shimamura S."/>
            <person name="Takaki Y."/>
            <person name="Nagai Y."/>
            <person name="Toyoda A."/>
            <person name="Suzuki Y."/>
            <person name="Arimoto A."/>
            <person name="Ishii H."/>
            <person name="Satoh N."/>
            <person name="Nishiyama T."/>
            <person name="Hasebe M."/>
            <person name="Maruyama T."/>
            <person name="Minagawa J."/>
            <person name="Obokata J."/>
            <person name="Shigenobu S."/>
        </authorList>
    </citation>
    <scope>NUCLEOTIDE SEQUENCE [LARGE SCALE GENOMIC DNA]</scope>
</reference>